<evidence type="ECO:0000256" key="2">
    <source>
        <dbReference type="ARBA" id="ARBA00023315"/>
    </source>
</evidence>
<accession>A0A1I0H2G0</accession>
<dbReference type="PROSITE" id="PS51186">
    <property type="entry name" value="GNAT"/>
    <property type="match status" value="2"/>
</dbReference>
<evidence type="ECO:0000313" key="5">
    <source>
        <dbReference type="Proteomes" id="UP000199361"/>
    </source>
</evidence>
<dbReference type="OrthoDB" id="9799092at2"/>
<keyword evidence="2" id="KW-0012">Acyltransferase</keyword>
<feature type="domain" description="N-acetyltransferase" evidence="3">
    <location>
        <begin position="166"/>
        <end position="313"/>
    </location>
</feature>
<reference evidence="4 5" key="1">
    <citation type="submission" date="2016-10" db="EMBL/GenBank/DDBJ databases">
        <authorList>
            <person name="de Groot N.N."/>
        </authorList>
    </citation>
    <scope>NUCLEOTIDE SEQUENCE [LARGE SCALE GENOMIC DNA]</scope>
    <source>
        <strain evidence="4 5">CGMCC 4.5598</strain>
    </source>
</reference>
<dbReference type="GO" id="GO:0016747">
    <property type="term" value="F:acyltransferase activity, transferring groups other than amino-acyl groups"/>
    <property type="evidence" value="ECO:0007669"/>
    <property type="project" value="InterPro"/>
</dbReference>
<dbReference type="SUPFAM" id="SSF55729">
    <property type="entry name" value="Acyl-CoA N-acyltransferases (Nat)"/>
    <property type="match status" value="2"/>
</dbReference>
<dbReference type="CDD" id="cd04301">
    <property type="entry name" value="NAT_SF"/>
    <property type="match status" value="2"/>
</dbReference>
<dbReference type="InterPro" id="IPR000182">
    <property type="entry name" value="GNAT_dom"/>
</dbReference>
<dbReference type="AlphaFoldDB" id="A0A1I0H2G0"/>
<evidence type="ECO:0000256" key="1">
    <source>
        <dbReference type="ARBA" id="ARBA00022679"/>
    </source>
</evidence>
<organism evidence="4 5">
    <name type="scientific">Nonomuraea wenchangensis</name>
    <dbReference type="NCBI Taxonomy" id="568860"/>
    <lineage>
        <taxon>Bacteria</taxon>
        <taxon>Bacillati</taxon>
        <taxon>Actinomycetota</taxon>
        <taxon>Actinomycetes</taxon>
        <taxon>Streptosporangiales</taxon>
        <taxon>Streptosporangiaceae</taxon>
        <taxon>Nonomuraea</taxon>
    </lineage>
</organism>
<gene>
    <name evidence="4" type="ORF">SAMN05421811_10487</name>
</gene>
<keyword evidence="5" id="KW-1185">Reference proteome</keyword>
<dbReference type="InterPro" id="IPR050832">
    <property type="entry name" value="Bact_Acetyltransf"/>
</dbReference>
<dbReference type="EMBL" id="FOHX01000004">
    <property type="protein sequence ID" value="SET77766.1"/>
    <property type="molecule type" value="Genomic_DNA"/>
</dbReference>
<evidence type="ECO:0000259" key="3">
    <source>
        <dbReference type="PROSITE" id="PS51186"/>
    </source>
</evidence>
<name>A0A1I0H2G0_9ACTN</name>
<evidence type="ECO:0000313" key="4">
    <source>
        <dbReference type="EMBL" id="SET77766.1"/>
    </source>
</evidence>
<protein>
    <submittedName>
        <fullName evidence="4">Mycothiol synthase</fullName>
    </submittedName>
</protein>
<keyword evidence="1" id="KW-0808">Transferase</keyword>
<dbReference type="Proteomes" id="UP000199361">
    <property type="component" value="Unassembled WGS sequence"/>
</dbReference>
<feature type="domain" description="N-acetyltransferase" evidence="3">
    <location>
        <begin position="6"/>
        <end position="154"/>
    </location>
</feature>
<dbReference type="InterPro" id="IPR016181">
    <property type="entry name" value="Acyl_CoA_acyltransferase"/>
</dbReference>
<dbReference type="STRING" id="568860.SAMN05421811_10487"/>
<dbReference type="PANTHER" id="PTHR43877">
    <property type="entry name" value="AMINOALKYLPHOSPHONATE N-ACETYLTRANSFERASE-RELATED-RELATED"/>
    <property type="match status" value="1"/>
</dbReference>
<dbReference type="RefSeq" id="WP_091080926.1">
    <property type="nucleotide sequence ID" value="NZ_FOHX01000004.1"/>
</dbReference>
<sequence>MKWEHLTLADARPLAELLGAMETVDHTGVVYSADEVAGHLSSPLLDLAEGTLAAREGDRLVAFAQLPVMQSAPETHAMRLWGGVHPDHRRRGLGRRIVDWSLRAAPALSARAFPGVPAEIHLTAHATDPGAVALAEAAGFVQVRTFARMACELPADLPAVRLPAGVSLVPWSPDLDEGARAVRNQSFRDHWGSVPHTPESWHAAITGPSNFLPGSSFVALADGRAVGVLMTHHRETPAGERVAWIQIVGTLREWRGKGVAGALLTHALAAFAAQGYDTAGLGVDAANPTGAVAVYERAGFSIAHRSTVYSCAV</sequence>
<dbReference type="Pfam" id="PF00583">
    <property type="entry name" value="Acetyltransf_1"/>
    <property type="match status" value="2"/>
</dbReference>
<dbReference type="Gene3D" id="3.40.630.30">
    <property type="match status" value="1"/>
</dbReference>
<proteinExistence type="predicted"/>